<dbReference type="Proteomes" id="UP001501676">
    <property type="component" value="Unassembled WGS sequence"/>
</dbReference>
<name>A0ABP6T2B6_9ACTN</name>
<dbReference type="InterPro" id="IPR009057">
    <property type="entry name" value="Homeodomain-like_sf"/>
</dbReference>
<dbReference type="SUPFAM" id="SSF46689">
    <property type="entry name" value="Homeodomain-like"/>
    <property type="match status" value="1"/>
</dbReference>
<keyword evidence="5" id="KW-1185">Reference proteome</keyword>
<sequence length="192" mass="20555">MATRREVLLDAAITVLGTRGIHGLTHRSVDAAAGLPSGSTANLFGTRDALLDAVVERFAARERAVADEVRARLCPTTPAELAQAMTTLAHEATGPNRVLTLARYAILVEAGIHPALRAQLLRTGARVNDWFAQWLRIAGSHDPDRHLPILANHWTGVVLHELAVPDPAFDPSGQITALVTALIDPRPAEVPT</sequence>
<dbReference type="InterPro" id="IPR001647">
    <property type="entry name" value="HTH_TetR"/>
</dbReference>
<evidence type="ECO:0000313" key="5">
    <source>
        <dbReference type="Proteomes" id="UP001501676"/>
    </source>
</evidence>
<evidence type="ECO:0000313" key="4">
    <source>
        <dbReference type="EMBL" id="GAA3390623.1"/>
    </source>
</evidence>
<reference evidence="5" key="1">
    <citation type="journal article" date="2019" name="Int. J. Syst. Evol. Microbiol.">
        <title>The Global Catalogue of Microorganisms (GCM) 10K type strain sequencing project: providing services to taxonomists for standard genome sequencing and annotation.</title>
        <authorList>
            <consortium name="The Broad Institute Genomics Platform"/>
            <consortium name="The Broad Institute Genome Sequencing Center for Infectious Disease"/>
            <person name="Wu L."/>
            <person name="Ma J."/>
        </authorList>
    </citation>
    <scope>NUCLEOTIDE SEQUENCE [LARGE SCALE GENOMIC DNA]</scope>
    <source>
        <strain evidence="5">JCM 9458</strain>
    </source>
</reference>
<comment type="caution">
    <text evidence="4">The sequence shown here is derived from an EMBL/GenBank/DDBJ whole genome shotgun (WGS) entry which is preliminary data.</text>
</comment>
<dbReference type="EMBL" id="BAAAYN010000029">
    <property type="protein sequence ID" value="GAA3390623.1"/>
    <property type="molecule type" value="Genomic_DNA"/>
</dbReference>
<evidence type="ECO:0000259" key="3">
    <source>
        <dbReference type="PROSITE" id="PS50977"/>
    </source>
</evidence>
<feature type="DNA-binding region" description="H-T-H motif" evidence="2">
    <location>
        <begin position="25"/>
        <end position="44"/>
    </location>
</feature>
<feature type="domain" description="HTH tetR-type" evidence="3">
    <location>
        <begin position="2"/>
        <end position="62"/>
    </location>
</feature>
<gene>
    <name evidence="4" type="ORF">GCM10020369_45280</name>
</gene>
<accession>A0ABP6T2B6</accession>
<evidence type="ECO:0000256" key="2">
    <source>
        <dbReference type="PROSITE-ProRule" id="PRU00335"/>
    </source>
</evidence>
<protein>
    <submittedName>
        <fullName evidence="4">TetR family transcriptional regulator</fullName>
    </submittedName>
</protein>
<dbReference type="Pfam" id="PF17940">
    <property type="entry name" value="TetR_C_31"/>
    <property type="match status" value="1"/>
</dbReference>
<keyword evidence="1 2" id="KW-0238">DNA-binding</keyword>
<evidence type="ECO:0000256" key="1">
    <source>
        <dbReference type="ARBA" id="ARBA00023125"/>
    </source>
</evidence>
<organism evidence="4 5">
    <name type="scientific">Cryptosporangium minutisporangium</name>
    <dbReference type="NCBI Taxonomy" id="113569"/>
    <lineage>
        <taxon>Bacteria</taxon>
        <taxon>Bacillati</taxon>
        <taxon>Actinomycetota</taxon>
        <taxon>Actinomycetes</taxon>
        <taxon>Cryptosporangiales</taxon>
        <taxon>Cryptosporangiaceae</taxon>
        <taxon>Cryptosporangium</taxon>
    </lineage>
</organism>
<dbReference type="Gene3D" id="1.10.357.10">
    <property type="entry name" value="Tetracycline Repressor, domain 2"/>
    <property type="match status" value="1"/>
</dbReference>
<dbReference type="InterPro" id="IPR041583">
    <property type="entry name" value="TetR_C_31"/>
</dbReference>
<dbReference type="PROSITE" id="PS50977">
    <property type="entry name" value="HTH_TETR_2"/>
    <property type="match status" value="1"/>
</dbReference>
<proteinExistence type="predicted"/>
<dbReference type="RefSeq" id="WP_345730179.1">
    <property type="nucleotide sequence ID" value="NZ_BAAAYN010000029.1"/>
</dbReference>